<evidence type="ECO:0000256" key="3">
    <source>
        <dbReference type="ARBA" id="ARBA00022692"/>
    </source>
</evidence>
<accession>A0A075FPR7</accession>
<keyword evidence="8" id="KW-0969">Cilium</keyword>
<comment type="subcellular location">
    <subcellularLocation>
        <location evidence="1">Cell membrane</location>
        <topology evidence="1">Multi-pass membrane protein</topology>
    </subcellularLocation>
</comment>
<dbReference type="InterPro" id="IPR018076">
    <property type="entry name" value="T2SS_GspF_dom"/>
</dbReference>
<organism evidence="8">
    <name type="scientific">uncultured marine group II/III euryarchaeote AD1000_12_B08</name>
    <dbReference type="NCBI Taxonomy" id="1457724"/>
    <lineage>
        <taxon>Archaea</taxon>
        <taxon>Methanobacteriati</taxon>
        <taxon>Methanobacteriota</taxon>
        <taxon>environmental samples</taxon>
    </lineage>
</organism>
<sequence length="192" mass="20602">MGAQEEEINLIYALRGIQVLIGAGVGLEASMTHIAKGGYGVISSDFSKALSGVNSGQRLEDELRRLIKSSRSADYQRLLTSMLNNVVSNTDLVASLEQQASRAEENRTDRLKRYIEDLSGLPEKALILGFLAPLILGLLAISPFLLGGLQGVPGVTIPPVDRMMFAYKGGLLVTIVLLVFMLFGAKAKDPGV</sequence>
<feature type="domain" description="Type II secretion system protein GspF" evidence="7">
    <location>
        <begin position="18"/>
        <end position="135"/>
    </location>
</feature>
<keyword evidence="3 6" id="KW-0812">Transmembrane</keyword>
<dbReference type="AlphaFoldDB" id="A0A075FPR7"/>
<keyword evidence="8" id="KW-0966">Cell projection</keyword>
<feature type="transmembrane region" description="Helical" evidence="6">
    <location>
        <begin position="125"/>
        <end position="145"/>
    </location>
</feature>
<dbReference type="EMBL" id="KF900340">
    <property type="protein sequence ID" value="AIE91501.1"/>
    <property type="molecule type" value="Genomic_DNA"/>
</dbReference>
<evidence type="ECO:0000259" key="7">
    <source>
        <dbReference type="Pfam" id="PF00482"/>
    </source>
</evidence>
<protein>
    <submittedName>
        <fullName evidence="8">Putative archaeal flagellar protein FlaJ</fullName>
    </submittedName>
</protein>
<dbReference type="GO" id="GO:0005886">
    <property type="term" value="C:plasma membrane"/>
    <property type="evidence" value="ECO:0007669"/>
    <property type="project" value="UniProtKB-SubCell"/>
</dbReference>
<keyword evidence="4 6" id="KW-1133">Transmembrane helix</keyword>
<keyword evidence="8" id="KW-0282">Flagellum</keyword>
<dbReference type="Pfam" id="PF00482">
    <property type="entry name" value="T2SSF"/>
    <property type="match status" value="1"/>
</dbReference>
<keyword evidence="2" id="KW-1003">Cell membrane</keyword>
<keyword evidence="5 6" id="KW-0472">Membrane</keyword>
<proteinExistence type="predicted"/>
<feature type="transmembrane region" description="Helical" evidence="6">
    <location>
        <begin position="165"/>
        <end position="185"/>
    </location>
</feature>
<evidence type="ECO:0000256" key="2">
    <source>
        <dbReference type="ARBA" id="ARBA00022475"/>
    </source>
</evidence>
<reference evidence="8" key="1">
    <citation type="journal article" date="2014" name="Genome Biol. Evol.">
        <title>Pangenome evidence for extensive interdomain horizontal transfer affecting lineage core and shell genes in uncultured planktonic thaumarchaeota and euryarchaeota.</title>
        <authorList>
            <person name="Deschamps P."/>
            <person name="Zivanovic Y."/>
            <person name="Moreira D."/>
            <person name="Rodriguez-Valera F."/>
            <person name="Lopez-Garcia P."/>
        </authorList>
    </citation>
    <scope>NUCLEOTIDE SEQUENCE</scope>
</reference>
<name>A0A075FPR7_9EURY</name>
<evidence type="ECO:0000256" key="6">
    <source>
        <dbReference type="SAM" id="Phobius"/>
    </source>
</evidence>
<evidence type="ECO:0000256" key="1">
    <source>
        <dbReference type="ARBA" id="ARBA00004651"/>
    </source>
</evidence>
<evidence type="ECO:0000313" key="8">
    <source>
        <dbReference type="EMBL" id="AIE91501.1"/>
    </source>
</evidence>
<evidence type="ECO:0000256" key="4">
    <source>
        <dbReference type="ARBA" id="ARBA00022989"/>
    </source>
</evidence>
<evidence type="ECO:0000256" key="5">
    <source>
        <dbReference type="ARBA" id="ARBA00023136"/>
    </source>
</evidence>